<gene>
    <name evidence="6" type="ORF">E1295_38605</name>
</gene>
<keyword evidence="2 4" id="KW-0238">DNA-binding</keyword>
<evidence type="ECO:0000256" key="3">
    <source>
        <dbReference type="ARBA" id="ARBA00023163"/>
    </source>
</evidence>
<dbReference type="Proteomes" id="UP000295136">
    <property type="component" value="Unassembled WGS sequence"/>
</dbReference>
<dbReference type="GO" id="GO:0000976">
    <property type="term" value="F:transcription cis-regulatory region binding"/>
    <property type="evidence" value="ECO:0007669"/>
    <property type="project" value="TreeGrafter"/>
</dbReference>
<dbReference type="InterPro" id="IPR050109">
    <property type="entry name" value="HTH-type_TetR-like_transc_reg"/>
</dbReference>
<evidence type="ECO:0000313" key="6">
    <source>
        <dbReference type="EMBL" id="TDE33142.1"/>
    </source>
</evidence>
<dbReference type="PANTHER" id="PTHR30055">
    <property type="entry name" value="HTH-TYPE TRANSCRIPTIONAL REGULATOR RUTR"/>
    <property type="match status" value="1"/>
</dbReference>
<sequence length="187" mass="20344">MSISDSPRLARAERREQILATATPIFARAGLTGTSLDDIATAAGVSRMILYRHFESKDDLYRAALQRAAAHLAEAVGDELTEGSVQKLVGWAAVDPGAFRLLFHQAARESRFRSEIDELRASMAEEVRRNLAEVVNDPLWAIWAAQLCLTVTVEAIMTWLDLGAPDPASAAARIDRAAKAVLSSITE</sequence>
<dbReference type="FunFam" id="1.10.10.60:FF:000141">
    <property type="entry name" value="TetR family transcriptional regulator"/>
    <property type="match status" value="1"/>
</dbReference>
<keyword evidence="7" id="KW-1185">Reference proteome</keyword>
<dbReference type="AlphaFoldDB" id="A0A4R5EFW7"/>
<dbReference type="PANTHER" id="PTHR30055:SF234">
    <property type="entry name" value="HTH-TYPE TRANSCRIPTIONAL REGULATOR BETI"/>
    <property type="match status" value="1"/>
</dbReference>
<evidence type="ECO:0000256" key="1">
    <source>
        <dbReference type="ARBA" id="ARBA00023015"/>
    </source>
</evidence>
<dbReference type="SUPFAM" id="SSF48498">
    <property type="entry name" value="Tetracyclin repressor-like, C-terminal domain"/>
    <property type="match status" value="1"/>
</dbReference>
<accession>A0A4R5EFW7</accession>
<dbReference type="InterPro" id="IPR001647">
    <property type="entry name" value="HTH_TetR"/>
</dbReference>
<dbReference type="Gene3D" id="1.10.357.10">
    <property type="entry name" value="Tetracycline Repressor, domain 2"/>
    <property type="match status" value="1"/>
</dbReference>
<dbReference type="GO" id="GO:0045892">
    <property type="term" value="P:negative regulation of DNA-templated transcription"/>
    <property type="evidence" value="ECO:0007669"/>
    <property type="project" value="UniProtKB-ARBA"/>
</dbReference>
<evidence type="ECO:0000256" key="4">
    <source>
        <dbReference type="PROSITE-ProRule" id="PRU00335"/>
    </source>
</evidence>
<reference evidence="6 7" key="1">
    <citation type="submission" date="2019-03" db="EMBL/GenBank/DDBJ databases">
        <title>Draft genome sequences of novel Actinobacteria.</title>
        <authorList>
            <person name="Sahin N."/>
            <person name="Ay H."/>
            <person name="Saygin H."/>
        </authorList>
    </citation>
    <scope>NUCLEOTIDE SEQUENCE [LARGE SCALE GENOMIC DNA]</scope>
    <source>
        <strain evidence="6 7">6K102</strain>
    </source>
</reference>
<dbReference type="InterPro" id="IPR036271">
    <property type="entry name" value="Tet_transcr_reg_TetR-rel_C_sf"/>
</dbReference>
<dbReference type="Pfam" id="PF00440">
    <property type="entry name" value="TetR_N"/>
    <property type="match status" value="1"/>
</dbReference>
<evidence type="ECO:0000259" key="5">
    <source>
        <dbReference type="PROSITE" id="PS50977"/>
    </source>
</evidence>
<evidence type="ECO:0000313" key="7">
    <source>
        <dbReference type="Proteomes" id="UP000295136"/>
    </source>
</evidence>
<keyword evidence="3" id="KW-0804">Transcription</keyword>
<feature type="DNA-binding region" description="H-T-H motif" evidence="4">
    <location>
        <begin position="35"/>
        <end position="54"/>
    </location>
</feature>
<dbReference type="SUPFAM" id="SSF46689">
    <property type="entry name" value="Homeodomain-like"/>
    <property type="match status" value="1"/>
</dbReference>
<dbReference type="InterPro" id="IPR009057">
    <property type="entry name" value="Homeodomain-like_sf"/>
</dbReference>
<feature type="domain" description="HTH tetR-type" evidence="5">
    <location>
        <begin position="12"/>
        <end position="72"/>
    </location>
</feature>
<dbReference type="PROSITE" id="PS50977">
    <property type="entry name" value="HTH_TETR_2"/>
    <property type="match status" value="1"/>
</dbReference>
<keyword evidence="1" id="KW-0805">Transcription regulation</keyword>
<name>A0A4R5EFW7_9ACTN</name>
<organism evidence="6 7">
    <name type="scientific">Nonomuraea mesophila</name>
    <dbReference type="NCBI Taxonomy" id="2530382"/>
    <lineage>
        <taxon>Bacteria</taxon>
        <taxon>Bacillati</taxon>
        <taxon>Actinomycetota</taxon>
        <taxon>Actinomycetes</taxon>
        <taxon>Streptosporangiales</taxon>
        <taxon>Streptosporangiaceae</taxon>
        <taxon>Nonomuraea</taxon>
    </lineage>
</organism>
<dbReference type="EMBL" id="SMLD01000162">
    <property type="protein sequence ID" value="TDE33142.1"/>
    <property type="molecule type" value="Genomic_DNA"/>
</dbReference>
<dbReference type="GO" id="GO:0003700">
    <property type="term" value="F:DNA-binding transcription factor activity"/>
    <property type="evidence" value="ECO:0007669"/>
    <property type="project" value="TreeGrafter"/>
</dbReference>
<dbReference type="RefSeq" id="WP_132638644.1">
    <property type="nucleotide sequence ID" value="NZ_SMLD01000162.1"/>
</dbReference>
<comment type="caution">
    <text evidence="6">The sequence shown here is derived from an EMBL/GenBank/DDBJ whole genome shotgun (WGS) entry which is preliminary data.</text>
</comment>
<protein>
    <submittedName>
        <fullName evidence="6">TetR/AcrR family transcriptional regulator</fullName>
    </submittedName>
</protein>
<proteinExistence type="predicted"/>
<dbReference type="PRINTS" id="PR00455">
    <property type="entry name" value="HTHTETR"/>
</dbReference>
<evidence type="ECO:0000256" key="2">
    <source>
        <dbReference type="ARBA" id="ARBA00023125"/>
    </source>
</evidence>